<keyword evidence="2" id="KW-1185">Reference proteome</keyword>
<reference evidence="1 2" key="1">
    <citation type="submission" date="2015-08" db="EMBL/GenBank/DDBJ databases">
        <authorList>
            <person name="Babu N.S."/>
            <person name="Beckwith C.J."/>
            <person name="Beseler K.G."/>
            <person name="Brison A."/>
            <person name="Carone J.V."/>
            <person name="Caskin T.P."/>
            <person name="Diamond M."/>
            <person name="Durham M.E."/>
            <person name="Foxe J.M."/>
            <person name="Go M."/>
            <person name="Henderson B.A."/>
            <person name="Jones I.B."/>
            <person name="McGettigan J.A."/>
            <person name="Micheletti S.J."/>
            <person name="Nasrallah M.E."/>
            <person name="Ortiz D."/>
            <person name="Piller C.R."/>
            <person name="Privatt S.R."/>
            <person name="Schneider S.L."/>
            <person name="Sharp S."/>
            <person name="Smith T.C."/>
            <person name="Stanton J.D."/>
            <person name="Ullery H.E."/>
            <person name="Wilson R.J."/>
            <person name="Serrano M.G."/>
            <person name="Buck G."/>
            <person name="Lee V."/>
            <person name="Wang Y."/>
            <person name="Carvalho R."/>
            <person name="Voegtly L."/>
            <person name="Shi R."/>
            <person name="Duckworth R."/>
            <person name="Johnson A."/>
            <person name="Loviza R."/>
            <person name="Walstead R."/>
            <person name="Shah Z."/>
            <person name="Kiflezghi M."/>
            <person name="Wade K."/>
            <person name="Ball S.L."/>
            <person name="Bradley K.W."/>
            <person name="Asai D.J."/>
            <person name="Bowman C.A."/>
            <person name="Russell D.A."/>
            <person name="Pope W.H."/>
            <person name="Jacobs-Sera D."/>
            <person name="Hendrix R.W."/>
            <person name="Hatfull G.F."/>
        </authorList>
    </citation>
    <scope>NUCLEOTIDE SEQUENCE [LARGE SCALE GENOMIC DNA]</scope>
    <source>
        <strain evidence="1 2">DSM 27648</strain>
    </source>
</reference>
<gene>
    <name evidence="1" type="ORF">AKJ09_03526</name>
</gene>
<proteinExistence type="predicted"/>
<dbReference type="RefSeq" id="WP_169927576.1">
    <property type="nucleotide sequence ID" value="NZ_CP012333.1"/>
</dbReference>
<name>A0A0K1PTL7_9BACT</name>
<protein>
    <submittedName>
        <fullName evidence="1">Uncharacterized protein</fullName>
    </submittedName>
</protein>
<evidence type="ECO:0000313" key="2">
    <source>
        <dbReference type="Proteomes" id="UP000064967"/>
    </source>
</evidence>
<accession>A0A0K1PTL7</accession>
<dbReference type="KEGG" id="llu:AKJ09_03526"/>
<dbReference type="Proteomes" id="UP000064967">
    <property type="component" value="Chromosome"/>
</dbReference>
<organism evidence="1 2">
    <name type="scientific">Labilithrix luteola</name>
    <dbReference type="NCBI Taxonomy" id="1391654"/>
    <lineage>
        <taxon>Bacteria</taxon>
        <taxon>Pseudomonadati</taxon>
        <taxon>Myxococcota</taxon>
        <taxon>Polyangia</taxon>
        <taxon>Polyangiales</taxon>
        <taxon>Labilitrichaceae</taxon>
        <taxon>Labilithrix</taxon>
    </lineage>
</organism>
<dbReference type="AlphaFoldDB" id="A0A0K1PTL7"/>
<sequence>MYVVALVTLGRSADEEASSFASDLGITPYEAGLVLRGALPAIVLRTDVRERAIDLLGKLRARSHETVAFDASHVVASDAMAALRSFRFEADAFVNVAGSGAETRLPYADLFAIVRATHVTSSVTVEKRTERKLSIGRAALTGGLMPSRTSTKETKHTTEEREFVLYLFRNDGPPWIVRASKAHYEGLGPSRSASTPKNFQQLVKRLREAAPHAIFDERLLAIRGTIDPSSASKMDLLAHVVALSLSQRQRAYRST</sequence>
<evidence type="ECO:0000313" key="1">
    <source>
        <dbReference type="EMBL" id="AKU96862.1"/>
    </source>
</evidence>
<dbReference type="EMBL" id="CP012333">
    <property type="protein sequence ID" value="AKU96862.1"/>
    <property type="molecule type" value="Genomic_DNA"/>
</dbReference>